<feature type="compositionally biased region" description="Polar residues" evidence="1">
    <location>
        <begin position="24"/>
        <end position="50"/>
    </location>
</feature>
<dbReference type="InterPro" id="IPR021917">
    <property type="entry name" value="Unchr_Zn-peptidase-like"/>
</dbReference>
<accession>A0A177A515</accession>
<gene>
    <name evidence="3" type="ORF">VC83_04661</name>
</gene>
<feature type="region of interest" description="Disordered" evidence="1">
    <location>
        <begin position="1"/>
        <end position="96"/>
    </location>
</feature>
<sequence length="771" mass="84714">MGPSFLKDLRRKSKASFRTEKSTDSSNLSNGTVPTSKSSSTLGSAVGSQTPPDPILSSYSDFQAQTKSSLPLRPQVSASPSPGKRNSSVSGMSGLGSPNVHSALPISPYAPRIQSISDGAWVNQKVLLIHGTVGDAEAQAIEGNISLSRLDDDFPAINWPVTESHFKTLVYLTPGMNKLRFDFSSPKLANSNSTNPIHSTFITIHMMPMANSPPLQLVILLGKDSPATFDSTPARIEQEGNGLDVAIRKFRMAAYLWQAFTAEQMFRNKMGRRCFRFEEEWQTGTANYRDREDVTMRNEAKIHVIRSSRTVAEIRSIDRAQQNPSAKMSGDLFKIAGEAVEEYFKPSPGQHQYVSVLILDSHWDKSANLVTGHAALGGTHGRIHMGIFGSHALHSYPTSLEEVVPAFTDCTRTDTNFVANDANQSGSSWEAANIGIGAHLHETGHLFGCPHQENGIMLRDYVTFNRTFTSREPFSVRTNEKGGLVLPKDECGWHRLDCLRFRNHPCFRVVSDPKLCADRSIHAWPVDSGNVLITANSGVAYIEIFTEGDETCHNWIEYGDGNGRGPIQRQVVLTELDLRGRLPDDRKSRKIRLAVKSIGGESTEIEDFGLLASKASMLKLKNGQVAFRGAKLGRSQTQGSEPQEIIFDGVLKQTKLLTQIKFYHGFALDGIEFIYEDTSTQLIGKRGGKEGGSDFYLDTRRGECILGFYVRSGFWIDGIQLLTSCGRKSEIYGNAHGGSGHTLIPPRGYSVAGISGSCGQWMDGLSLIITR</sequence>
<feature type="compositionally biased region" description="Polar residues" evidence="1">
    <location>
        <begin position="76"/>
        <end position="91"/>
    </location>
</feature>
<dbReference type="PANTHER" id="PTHR21054">
    <property type="entry name" value="ZINC METALLOPROTEINASE-RELATED"/>
    <property type="match status" value="1"/>
</dbReference>
<evidence type="ECO:0000256" key="1">
    <source>
        <dbReference type="SAM" id="MobiDB-lite"/>
    </source>
</evidence>
<dbReference type="GeneID" id="36287732"/>
<dbReference type="AlphaFoldDB" id="A0A177A515"/>
<dbReference type="EMBL" id="KV441400">
    <property type="protein sequence ID" value="OAF57268.1"/>
    <property type="molecule type" value="Genomic_DNA"/>
</dbReference>
<dbReference type="GO" id="GO:0005737">
    <property type="term" value="C:cytoplasm"/>
    <property type="evidence" value="ECO:0007669"/>
    <property type="project" value="TreeGrafter"/>
</dbReference>
<dbReference type="InterPro" id="IPR036404">
    <property type="entry name" value="Jacalin-like_lectin_dom_sf"/>
</dbReference>
<dbReference type="Pfam" id="PF12044">
    <property type="entry name" value="Metallopep"/>
    <property type="match status" value="1"/>
</dbReference>
<dbReference type="Pfam" id="PF01419">
    <property type="entry name" value="Jacalin"/>
    <property type="match status" value="1"/>
</dbReference>
<organism evidence="3">
    <name type="scientific">Pseudogymnoascus destructans</name>
    <dbReference type="NCBI Taxonomy" id="655981"/>
    <lineage>
        <taxon>Eukaryota</taxon>
        <taxon>Fungi</taxon>
        <taxon>Dikarya</taxon>
        <taxon>Ascomycota</taxon>
        <taxon>Pezizomycotina</taxon>
        <taxon>Leotiomycetes</taxon>
        <taxon>Thelebolales</taxon>
        <taxon>Thelebolaceae</taxon>
        <taxon>Pseudogymnoascus</taxon>
    </lineage>
</organism>
<evidence type="ECO:0000259" key="2">
    <source>
        <dbReference type="PROSITE" id="PS51752"/>
    </source>
</evidence>
<dbReference type="Proteomes" id="UP000077154">
    <property type="component" value="Unassembled WGS sequence"/>
</dbReference>
<dbReference type="Gene3D" id="2.100.10.30">
    <property type="entry name" value="Jacalin-like lectin domain"/>
    <property type="match status" value="1"/>
</dbReference>
<dbReference type="InterPro" id="IPR053002">
    <property type="entry name" value="Metalloproteinase_M10B"/>
</dbReference>
<feature type="compositionally biased region" description="Polar residues" evidence="1">
    <location>
        <begin position="57"/>
        <end position="69"/>
    </location>
</feature>
<dbReference type="PROSITE" id="PS51752">
    <property type="entry name" value="JACALIN_LECTIN"/>
    <property type="match status" value="1"/>
</dbReference>
<feature type="domain" description="Jacalin-type lectin" evidence="2">
    <location>
        <begin position="632"/>
        <end position="771"/>
    </location>
</feature>
<dbReference type="OrthoDB" id="74460at2759"/>
<dbReference type="RefSeq" id="XP_024322558.1">
    <property type="nucleotide sequence ID" value="XM_024468290.1"/>
</dbReference>
<proteinExistence type="predicted"/>
<reference evidence="3" key="1">
    <citation type="submission" date="2016-03" db="EMBL/GenBank/DDBJ databases">
        <title>Updated assembly of Pseudogymnoascus destructans, the fungus causing white-nose syndrome of bats.</title>
        <authorList>
            <person name="Palmer J.M."/>
            <person name="Drees K.P."/>
            <person name="Foster J.T."/>
            <person name="Lindner D.L."/>
        </authorList>
    </citation>
    <scope>NUCLEOTIDE SEQUENCE [LARGE SCALE GENOMIC DNA]</scope>
    <source>
        <strain evidence="3">20631-21</strain>
    </source>
</reference>
<dbReference type="InterPro" id="IPR001229">
    <property type="entry name" value="Jacalin-like_lectin_dom"/>
</dbReference>
<evidence type="ECO:0000313" key="3">
    <source>
        <dbReference type="EMBL" id="OAF57268.1"/>
    </source>
</evidence>
<dbReference type="VEuPathDB" id="FungiDB:GMDG_03123"/>
<dbReference type="SUPFAM" id="SSF51101">
    <property type="entry name" value="Mannose-binding lectins"/>
    <property type="match status" value="1"/>
</dbReference>
<name>A0A177A515_9PEZI</name>
<dbReference type="PANTHER" id="PTHR21054:SF2">
    <property type="entry name" value="MIP04191P"/>
    <property type="match status" value="1"/>
</dbReference>
<protein>
    <recommendedName>
        <fullName evidence="2">Jacalin-type lectin domain-containing protein</fullName>
    </recommendedName>
</protein>
<dbReference type="eggNOG" id="KOG4525">
    <property type="taxonomic scope" value="Eukaryota"/>
</dbReference>